<dbReference type="AlphaFoldDB" id="A0A6M8SXU8"/>
<dbReference type="EC" id="5.4.99.5" evidence="1"/>
<dbReference type="RefSeq" id="WP_173533051.1">
    <property type="nucleotide sequence ID" value="NZ_CP054143.1"/>
</dbReference>
<dbReference type="EMBL" id="CP054143">
    <property type="protein sequence ID" value="QKJ66547.1"/>
    <property type="molecule type" value="Genomic_DNA"/>
</dbReference>
<dbReference type="Proteomes" id="UP000504844">
    <property type="component" value="Chromosome"/>
</dbReference>
<dbReference type="SMART" id="SM00830">
    <property type="entry name" value="CM_2"/>
    <property type="match status" value="1"/>
</dbReference>
<dbReference type="InterPro" id="IPR002701">
    <property type="entry name" value="CM_II_prokaryot"/>
</dbReference>
<dbReference type="PANTHER" id="PTHR38041">
    <property type="entry name" value="CHORISMATE MUTASE"/>
    <property type="match status" value="1"/>
</dbReference>
<dbReference type="Pfam" id="PF01817">
    <property type="entry name" value="CM_2"/>
    <property type="match status" value="1"/>
</dbReference>
<dbReference type="GO" id="GO:0046417">
    <property type="term" value="P:chorismate metabolic process"/>
    <property type="evidence" value="ECO:0007669"/>
    <property type="project" value="InterPro"/>
</dbReference>
<gene>
    <name evidence="4" type="ORF">HQN60_07435</name>
</gene>
<dbReference type="SUPFAM" id="SSF48600">
    <property type="entry name" value="Chorismate mutase II"/>
    <property type="match status" value="1"/>
</dbReference>
<evidence type="ECO:0000313" key="4">
    <source>
        <dbReference type="EMBL" id="QKJ66547.1"/>
    </source>
</evidence>
<feature type="domain" description="Chorismate mutase" evidence="3">
    <location>
        <begin position="1"/>
        <end position="91"/>
    </location>
</feature>
<dbReference type="InterPro" id="IPR036263">
    <property type="entry name" value="Chorismate_II_sf"/>
</dbReference>
<keyword evidence="2" id="KW-0413">Isomerase</keyword>
<proteinExistence type="predicted"/>
<name>A0A6M8SXU8_9NEIS</name>
<evidence type="ECO:0000259" key="3">
    <source>
        <dbReference type="PROSITE" id="PS51168"/>
    </source>
</evidence>
<organism evidence="4 5">
    <name type="scientific">Deefgea piscis</name>
    <dbReference type="NCBI Taxonomy" id="2739061"/>
    <lineage>
        <taxon>Bacteria</taxon>
        <taxon>Pseudomonadati</taxon>
        <taxon>Pseudomonadota</taxon>
        <taxon>Betaproteobacteria</taxon>
        <taxon>Neisseriales</taxon>
        <taxon>Chitinibacteraceae</taxon>
        <taxon>Deefgea</taxon>
    </lineage>
</organism>
<dbReference type="KEGG" id="dee:HQN60_07435"/>
<protein>
    <recommendedName>
        <fullName evidence="1">chorismate mutase</fullName>
        <ecNumber evidence="1">5.4.99.5</ecNumber>
    </recommendedName>
</protein>
<evidence type="ECO:0000256" key="2">
    <source>
        <dbReference type="ARBA" id="ARBA00023235"/>
    </source>
</evidence>
<sequence length="91" mass="10440">MSVPAELIALREQIDALDQQLFVLLAERFQVTAQVGELKKQFQLPAQDLARESAQLQKIQRLASETGLDPDWALRFQRLILDEVVIQHQQC</sequence>
<reference evidence="4 5" key="1">
    <citation type="submission" date="2020-05" db="EMBL/GenBank/DDBJ databases">
        <title>Complete genome sequence of Deefgea sp. D17.</title>
        <authorList>
            <person name="Bae J.-W."/>
            <person name="Han J.E."/>
        </authorList>
    </citation>
    <scope>NUCLEOTIDE SEQUENCE [LARGE SCALE GENOMIC DNA]</scope>
    <source>
        <strain evidence="4 5">D17</strain>
    </source>
</reference>
<accession>A0A6M8SXU8</accession>
<dbReference type="PANTHER" id="PTHR38041:SF1">
    <property type="entry name" value="CHORISMATE MUTASE"/>
    <property type="match status" value="1"/>
</dbReference>
<dbReference type="InterPro" id="IPR051331">
    <property type="entry name" value="Chorismate_mutase-related"/>
</dbReference>
<evidence type="ECO:0000256" key="1">
    <source>
        <dbReference type="ARBA" id="ARBA00012404"/>
    </source>
</evidence>
<dbReference type="InterPro" id="IPR036979">
    <property type="entry name" value="CM_dom_sf"/>
</dbReference>
<evidence type="ECO:0000313" key="5">
    <source>
        <dbReference type="Proteomes" id="UP000504844"/>
    </source>
</evidence>
<keyword evidence="5" id="KW-1185">Reference proteome</keyword>
<dbReference type="PROSITE" id="PS51168">
    <property type="entry name" value="CHORISMATE_MUT_2"/>
    <property type="match status" value="1"/>
</dbReference>
<dbReference type="GO" id="GO:0009697">
    <property type="term" value="P:salicylic acid biosynthetic process"/>
    <property type="evidence" value="ECO:0007669"/>
    <property type="project" value="TreeGrafter"/>
</dbReference>
<dbReference type="Gene3D" id="1.20.59.10">
    <property type="entry name" value="Chorismate mutase"/>
    <property type="match status" value="1"/>
</dbReference>
<dbReference type="GO" id="GO:0004106">
    <property type="term" value="F:chorismate mutase activity"/>
    <property type="evidence" value="ECO:0007669"/>
    <property type="project" value="UniProtKB-EC"/>
</dbReference>